<dbReference type="EMBL" id="CP021455">
    <property type="protein sequence ID" value="ARU05458.1"/>
    <property type="molecule type" value="Genomic_DNA"/>
</dbReference>
<keyword evidence="3" id="KW-1185">Reference proteome</keyword>
<accession>A0A1Y0EPQ3</accession>
<gene>
    <name evidence="2" type="ORF">CCO03_12865</name>
</gene>
<dbReference type="AlphaFoldDB" id="A0A1Y0EPQ3"/>
<organism evidence="2 3">
    <name type="scientific">Comamonas serinivorans</name>
    <dbReference type="NCBI Taxonomy" id="1082851"/>
    <lineage>
        <taxon>Bacteria</taxon>
        <taxon>Pseudomonadati</taxon>
        <taxon>Pseudomonadota</taxon>
        <taxon>Betaproteobacteria</taxon>
        <taxon>Burkholderiales</taxon>
        <taxon>Comamonadaceae</taxon>
        <taxon>Comamonas</taxon>
    </lineage>
</organism>
<proteinExistence type="predicted"/>
<sequence>MIQTAVVNGVGVYNYTDANGNPATLTVTRLDGNPLGWTTTYDNLTAPAWDISPWTEPSDTIPGEKTGLRFTFSSPVNAFGLEIGDWATCCYEATRPAAIQSTYGVPAEGSGLWIRFNGGAATLPANALSENDNPGWVAESRFTNFIGAIDDSGSFTTVDFWGDGFGEALYAGGTLRFAAIRRGAIGGTVAPVPAVSDTGLLAGLLGIAAFGAYRMRRRAIR</sequence>
<keyword evidence="1" id="KW-0812">Transmembrane</keyword>
<evidence type="ECO:0000313" key="2">
    <source>
        <dbReference type="EMBL" id="ARU05458.1"/>
    </source>
</evidence>
<keyword evidence="1" id="KW-1133">Transmembrane helix</keyword>
<dbReference type="KEGG" id="cser:CCO03_12865"/>
<dbReference type="Proteomes" id="UP000196138">
    <property type="component" value="Chromosome"/>
</dbReference>
<evidence type="ECO:0000256" key="1">
    <source>
        <dbReference type="SAM" id="Phobius"/>
    </source>
</evidence>
<keyword evidence="1" id="KW-0472">Membrane</keyword>
<evidence type="ECO:0000313" key="3">
    <source>
        <dbReference type="Proteomes" id="UP000196138"/>
    </source>
</evidence>
<feature type="transmembrane region" description="Helical" evidence="1">
    <location>
        <begin position="198"/>
        <end position="215"/>
    </location>
</feature>
<protein>
    <submittedName>
        <fullName evidence="2">PEP-CTERM sorting domain-containing protein</fullName>
    </submittedName>
</protein>
<name>A0A1Y0EPQ3_9BURK</name>
<reference evidence="2 3" key="1">
    <citation type="submission" date="2017-05" db="EMBL/GenBank/DDBJ databases">
        <authorList>
            <person name="Song R."/>
            <person name="Chenine A.L."/>
            <person name="Ruprecht R.M."/>
        </authorList>
    </citation>
    <scope>NUCLEOTIDE SEQUENCE [LARGE SCALE GENOMIC DNA]</scope>
    <source>
        <strain evidence="2 3">DSM 26136</strain>
    </source>
</reference>